<dbReference type="NCBIfam" id="TIGR01414">
    <property type="entry name" value="autotrans_barl"/>
    <property type="match status" value="1"/>
</dbReference>
<feature type="domain" description="Autotransporter" evidence="1">
    <location>
        <begin position="1"/>
        <end position="92"/>
    </location>
</feature>
<dbReference type="PROSITE" id="PS51208">
    <property type="entry name" value="AUTOTRANSPORTER"/>
    <property type="match status" value="1"/>
</dbReference>
<accession>A0A317PLM4</accession>
<evidence type="ECO:0000259" key="1">
    <source>
        <dbReference type="PROSITE" id="PS51208"/>
    </source>
</evidence>
<dbReference type="InterPro" id="IPR005546">
    <property type="entry name" value="Autotransporte_beta"/>
</dbReference>
<name>A0A317PLM4_9HYPH</name>
<sequence>MQADSGSSVSIYGRLAWAHNFGDEIALDAAYLSLPGSTSTFTGTAQASDLALVTVGARATLTGGWSASARFDGEFGGDTRSYGGKGKLAYTW</sequence>
<dbReference type="EMBL" id="QGTR01000002">
    <property type="protein sequence ID" value="PWW01646.1"/>
    <property type="molecule type" value="Genomic_DNA"/>
</dbReference>
<dbReference type="SUPFAM" id="SSF103515">
    <property type="entry name" value="Autotransporter"/>
    <property type="match status" value="1"/>
</dbReference>
<dbReference type="GO" id="GO:0019867">
    <property type="term" value="C:outer membrane"/>
    <property type="evidence" value="ECO:0007669"/>
    <property type="project" value="InterPro"/>
</dbReference>
<dbReference type="Pfam" id="PF03797">
    <property type="entry name" value="Autotransporter"/>
    <property type="match status" value="1"/>
</dbReference>
<evidence type="ECO:0000313" key="3">
    <source>
        <dbReference type="Proteomes" id="UP000246352"/>
    </source>
</evidence>
<dbReference type="InterPro" id="IPR006315">
    <property type="entry name" value="OM_autotransptr_brl_dom"/>
</dbReference>
<comment type="caution">
    <text evidence="2">The sequence shown here is derived from an EMBL/GenBank/DDBJ whole genome shotgun (WGS) entry which is preliminary data.</text>
</comment>
<proteinExistence type="predicted"/>
<dbReference type="RefSeq" id="WP_210205801.1">
    <property type="nucleotide sequence ID" value="NZ_QGTR01000002.1"/>
</dbReference>
<organism evidence="2 3">
    <name type="scientific">Hoeflea marina</name>
    <dbReference type="NCBI Taxonomy" id="274592"/>
    <lineage>
        <taxon>Bacteria</taxon>
        <taxon>Pseudomonadati</taxon>
        <taxon>Pseudomonadota</taxon>
        <taxon>Alphaproteobacteria</taxon>
        <taxon>Hyphomicrobiales</taxon>
        <taxon>Rhizobiaceae</taxon>
        <taxon>Hoeflea</taxon>
    </lineage>
</organism>
<dbReference type="InterPro" id="IPR036709">
    <property type="entry name" value="Autotransporte_beta_dom_sf"/>
</dbReference>
<dbReference type="Gene3D" id="2.40.128.130">
    <property type="entry name" value="Autotransporter beta-domain"/>
    <property type="match status" value="1"/>
</dbReference>
<protein>
    <submittedName>
        <fullName evidence="2">Outer membrane autotransporter protein</fullName>
    </submittedName>
</protein>
<dbReference type="Proteomes" id="UP000246352">
    <property type="component" value="Unassembled WGS sequence"/>
</dbReference>
<keyword evidence="3" id="KW-1185">Reference proteome</keyword>
<evidence type="ECO:0000313" key="2">
    <source>
        <dbReference type="EMBL" id="PWW01646.1"/>
    </source>
</evidence>
<dbReference type="AlphaFoldDB" id="A0A317PLM4"/>
<gene>
    <name evidence="2" type="ORF">DFR52_102309</name>
</gene>
<reference evidence="2 3" key="1">
    <citation type="submission" date="2018-05" db="EMBL/GenBank/DDBJ databases">
        <title>Genomic Encyclopedia of Type Strains, Phase IV (KMG-IV): sequencing the most valuable type-strain genomes for metagenomic binning, comparative biology and taxonomic classification.</title>
        <authorList>
            <person name="Goeker M."/>
        </authorList>
    </citation>
    <scope>NUCLEOTIDE SEQUENCE [LARGE SCALE GENOMIC DNA]</scope>
    <source>
        <strain evidence="2 3">DSM 16791</strain>
    </source>
</reference>